<comment type="caution">
    <text evidence="1">The sequence shown here is derived from an EMBL/GenBank/DDBJ whole genome shotgun (WGS) entry which is preliminary data.</text>
</comment>
<sequence>MVRTPLPKQQRLHSIRDSALGVEIGRKIPYRAADKLFGVMRSIRVEEKPRRHSKQIVPVPVDDLALQHVEEFEPVVVKTLTRGRAP</sequence>
<organism evidence="1 2">
    <name type="scientific">Rhizobium loti</name>
    <name type="common">Mesorhizobium loti</name>
    <dbReference type="NCBI Taxonomy" id="381"/>
    <lineage>
        <taxon>Bacteria</taxon>
        <taxon>Pseudomonadati</taxon>
        <taxon>Pseudomonadota</taxon>
        <taxon>Alphaproteobacteria</taxon>
        <taxon>Hyphomicrobiales</taxon>
        <taxon>Phyllobacteriaceae</taxon>
        <taxon>Mesorhizobium</taxon>
    </lineage>
</organism>
<evidence type="ECO:0000313" key="1">
    <source>
        <dbReference type="EMBL" id="KUM28229.1"/>
    </source>
</evidence>
<accession>A0A101KWM9</accession>
<name>A0A101KWM9_RHILI</name>
<dbReference type="EMBL" id="LPWA01000031">
    <property type="protein sequence ID" value="KUM28229.1"/>
    <property type="molecule type" value="Genomic_DNA"/>
</dbReference>
<gene>
    <name evidence="1" type="ORF">AU467_34985</name>
</gene>
<protein>
    <submittedName>
        <fullName evidence="1">Uncharacterized protein</fullName>
    </submittedName>
</protein>
<proteinExistence type="predicted"/>
<dbReference type="Proteomes" id="UP000053176">
    <property type="component" value="Unassembled WGS sequence"/>
</dbReference>
<evidence type="ECO:0000313" key="2">
    <source>
        <dbReference type="Proteomes" id="UP000053176"/>
    </source>
</evidence>
<reference evidence="1 2" key="1">
    <citation type="submission" date="2015-12" db="EMBL/GenBank/DDBJ databases">
        <title>Draft genome sequence of Mesorhizobium sp. UFLA 01-765, a multitolerant efficient symbiont and plant-growth promoting strain isolated from Zn-mining soil using Leucaena leucocephala as a trap plant.</title>
        <authorList>
            <person name="Rangel W.M."/>
            <person name="Thijs S."/>
            <person name="Longatti S.M."/>
            <person name="Moreira F.M."/>
            <person name="Weyens N."/>
            <person name="Vangronsveld J."/>
            <person name="Van Hamme J.D."/>
            <person name="Bottos E.M."/>
            <person name="Rineau F."/>
        </authorList>
    </citation>
    <scope>NUCLEOTIDE SEQUENCE [LARGE SCALE GENOMIC DNA]</scope>
    <source>
        <strain evidence="1 2">UFLA 01-765</strain>
    </source>
</reference>
<dbReference type="AlphaFoldDB" id="A0A101KWM9"/>